<evidence type="ECO:0000313" key="15">
    <source>
        <dbReference type="Proteomes" id="UP000663852"/>
    </source>
</evidence>
<dbReference type="PROSITE" id="PS01357">
    <property type="entry name" value="ZF_ZZ_1"/>
    <property type="match status" value="1"/>
</dbReference>
<reference evidence="14" key="1">
    <citation type="submission" date="2021-02" db="EMBL/GenBank/DDBJ databases">
        <authorList>
            <person name="Nowell W R."/>
        </authorList>
    </citation>
    <scope>NUCLEOTIDE SEQUENCE</scope>
</reference>
<keyword evidence="2" id="KW-0479">Metal-binding</keyword>
<dbReference type="InterPro" id="IPR036249">
    <property type="entry name" value="Thioredoxin-like_sf"/>
</dbReference>
<dbReference type="SMART" id="SM00291">
    <property type="entry name" value="ZnF_ZZ"/>
    <property type="match status" value="1"/>
</dbReference>
<dbReference type="PANTHER" id="PTHR13871">
    <property type="entry name" value="THIOREDOXIN"/>
    <property type="match status" value="1"/>
</dbReference>
<protein>
    <recommendedName>
        <fullName evidence="1">protein-disulfide reductase</fullName>
        <ecNumber evidence="1">1.8.1.8</ecNumber>
    </recommendedName>
</protein>
<evidence type="ECO:0000313" key="14">
    <source>
        <dbReference type="EMBL" id="CAF1481963.1"/>
    </source>
</evidence>
<keyword evidence="4 11" id="KW-0863">Zinc-finger</keyword>
<dbReference type="InterPro" id="IPR013766">
    <property type="entry name" value="Thioredoxin_domain"/>
</dbReference>
<evidence type="ECO:0000256" key="5">
    <source>
        <dbReference type="ARBA" id="ARBA00022833"/>
    </source>
</evidence>
<organism evidence="14 15">
    <name type="scientific">Adineta ricciae</name>
    <name type="common">Rotifer</name>
    <dbReference type="NCBI Taxonomy" id="249248"/>
    <lineage>
        <taxon>Eukaryota</taxon>
        <taxon>Metazoa</taxon>
        <taxon>Spiralia</taxon>
        <taxon>Gnathifera</taxon>
        <taxon>Rotifera</taxon>
        <taxon>Eurotatoria</taxon>
        <taxon>Bdelloidea</taxon>
        <taxon>Adinetida</taxon>
        <taxon>Adinetidae</taxon>
        <taxon>Adineta</taxon>
    </lineage>
</organism>
<dbReference type="PANTHER" id="PTHR13871:SF96">
    <property type="entry name" value="THIOREDOXIN DOMAIN-CONTAINING PROTEIN"/>
    <property type="match status" value="1"/>
</dbReference>
<evidence type="ECO:0000256" key="8">
    <source>
        <dbReference type="ARBA" id="ARBA00025782"/>
    </source>
</evidence>
<keyword evidence="6" id="KW-0560">Oxidoreductase</keyword>
<dbReference type="OrthoDB" id="189920at2759"/>
<feature type="domain" description="ZZ-type" evidence="12">
    <location>
        <begin position="164"/>
        <end position="213"/>
    </location>
</feature>
<dbReference type="InterPro" id="IPR012336">
    <property type="entry name" value="Thioredoxin-like_fold"/>
</dbReference>
<evidence type="ECO:0000256" key="3">
    <source>
        <dbReference type="ARBA" id="ARBA00022737"/>
    </source>
</evidence>
<evidence type="ECO:0000259" key="12">
    <source>
        <dbReference type="PROSITE" id="PS50135"/>
    </source>
</evidence>
<dbReference type="SUPFAM" id="SSF52833">
    <property type="entry name" value="Thioredoxin-like"/>
    <property type="match status" value="1"/>
</dbReference>
<dbReference type="PROSITE" id="PS51352">
    <property type="entry name" value="THIOREDOXIN_2"/>
    <property type="match status" value="1"/>
</dbReference>
<dbReference type="Gene3D" id="3.30.60.90">
    <property type="match status" value="1"/>
</dbReference>
<proteinExistence type="inferred from homology"/>
<dbReference type="Pfam" id="PF00569">
    <property type="entry name" value="ZZ"/>
    <property type="match status" value="1"/>
</dbReference>
<sequence length="227" mass="25924">MAIDLKDFLGEYLLEVNPNNESNEPYRQVPTSDLDNKVVAIYFSAHWCGPCQHLTPILAKHYKEVQSELQDRFDIVFLSSDENEIAFNEYFGSMPWKALPYSERDREKKLSKKLNVDGIPTLVVLSADGKVISNDGVGDIYEQNVDAIRYWLNGGLKSDENYEWLGVSCQGCQMKPLIGERYHCSVCDNYNLCTKCQENGHEHELMIIPQKLTTIANLVWKGIKVDP</sequence>
<dbReference type="Pfam" id="PF13905">
    <property type="entry name" value="Thioredoxin_8"/>
    <property type="match status" value="1"/>
</dbReference>
<evidence type="ECO:0000256" key="2">
    <source>
        <dbReference type="ARBA" id="ARBA00022723"/>
    </source>
</evidence>
<evidence type="ECO:0000256" key="4">
    <source>
        <dbReference type="ARBA" id="ARBA00022771"/>
    </source>
</evidence>
<evidence type="ECO:0000256" key="6">
    <source>
        <dbReference type="ARBA" id="ARBA00023002"/>
    </source>
</evidence>
<dbReference type="AlphaFoldDB" id="A0A815RX45"/>
<dbReference type="InterPro" id="IPR043145">
    <property type="entry name" value="Znf_ZZ_sf"/>
</dbReference>
<evidence type="ECO:0000256" key="10">
    <source>
        <dbReference type="ARBA" id="ARBA00047804"/>
    </source>
</evidence>
<dbReference type="SUPFAM" id="SSF57850">
    <property type="entry name" value="RING/U-box"/>
    <property type="match status" value="1"/>
</dbReference>
<dbReference type="Proteomes" id="UP000663852">
    <property type="component" value="Unassembled WGS sequence"/>
</dbReference>
<evidence type="ECO:0000256" key="1">
    <source>
        <dbReference type="ARBA" id="ARBA00012612"/>
    </source>
</evidence>
<dbReference type="EMBL" id="CAJNOJ010000549">
    <property type="protein sequence ID" value="CAF1481963.1"/>
    <property type="molecule type" value="Genomic_DNA"/>
</dbReference>
<gene>
    <name evidence="14" type="ORF">EDS130_LOCUS41494</name>
</gene>
<dbReference type="Gene3D" id="3.40.30.10">
    <property type="entry name" value="Glutaredoxin"/>
    <property type="match status" value="1"/>
</dbReference>
<dbReference type="CDD" id="cd02249">
    <property type="entry name" value="ZZ"/>
    <property type="match status" value="1"/>
</dbReference>
<comment type="catalytic activity">
    <reaction evidence="9">
        <text>[protein]-dithiol + NAD(+) = [protein]-disulfide + NADH + H(+)</text>
        <dbReference type="Rhea" id="RHEA:18749"/>
        <dbReference type="Rhea" id="RHEA-COMP:10593"/>
        <dbReference type="Rhea" id="RHEA-COMP:10594"/>
        <dbReference type="ChEBI" id="CHEBI:15378"/>
        <dbReference type="ChEBI" id="CHEBI:29950"/>
        <dbReference type="ChEBI" id="CHEBI:50058"/>
        <dbReference type="ChEBI" id="CHEBI:57540"/>
        <dbReference type="ChEBI" id="CHEBI:57945"/>
        <dbReference type="EC" id="1.8.1.8"/>
    </reaction>
</comment>
<dbReference type="InterPro" id="IPR052259">
    <property type="entry name" value="Nucleoredoxin-like"/>
</dbReference>
<evidence type="ECO:0000256" key="11">
    <source>
        <dbReference type="PROSITE-ProRule" id="PRU00228"/>
    </source>
</evidence>
<comment type="similarity">
    <text evidence="8">Belongs to the nucleoredoxin family.</text>
</comment>
<dbReference type="GO" id="GO:0047134">
    <property type="term" value="F:protein-disulfide reductase [NAD(P)H] activity"/>
    <property type="evidence" value="ECO:0007669"/>
    <property type="project" value="UniProtKB-EC"/>
</dbReference>
<accession>A0A815RX45</accession>
<dbReference type="PROSITE" id="PS50135">
    <property type="entry name" value="ZF_ZZ_2"/>
    <property type="match status" value="1"/>
</dbReference>
<name>A0A815RX45_ADIRI</name>
<dbReference type="EC" id="1.8.1.8" evidence="1"/>
<keyword evidence="7" id="KW-0520">NAD</keyword>
<evidence type="ECO:0000259" key="13">
    <source>
        <dbReference type="PROSITE" id="PS51352"/>
    </source>
</evidence>
<dbReference type="GO" id="GO:0008270">
    <property type="term" value="F:zinc ion binding"/>
    <property type="evidence" value="ECO:0007669"/>
    <property type="project" value="UniProtKB-KW"/>
</dbReference>
<keyword evidence="5" id="KW-0862">Zinc</keyword>
<feature type="domain" description="Thioredoxin" evidence="13">
    <location>
        <begin position="1"/>
        <end position="157"/>
    </location>
</feature>
<keyword evidence="3" id="KW-0677">Repeat</keyword>
<comment type="catalytic activity">
    <reaction evidence="10">
        <text>[protein]-dithiol + NADP(+) = [protein]-disulfide + NADPH + H(+)</text>
        <dbReference type="Rhea" id="RHEA:18753"/>
        <dbReference type="Rhea" id="RHEA-COMP:10593"/>
        <dbReference type="Rhea" id="RHEA-COMP:10594"/>
        <dbReference type="ChEBI" id="CHEBI:15378"/>
        <dbReference type="ChEBI" id="CHEBI:29950"/>
        <dbReference type="ChEBI" id="CHEBI:50058"/>
        <dbReference type="ChEBI" id="CHEBI:57783"/>
        <dbReference type="ChEBI" id="CHEBI:58349"/>
        <dbReference type="EC" id="1.8.1.8"/>
    </reaction>
</comment>
<dbReference type="InterPro" id="IPR000433">
    <property type="entry name" value="Znf_ZZ"/>
</dbReference>
<evidence type="ECO:0000256" key="9">
    <source>
        <dbReference type="ARBA" id="ARBA00047388"/>
    </source>
</evidence>
<evidence type="ECO:0000256" key="7">
    <source>
        <dbReference type="ARBA" id="ARBA00023027"/>
    </source>
</evidence>
<comment type="caution">
    <text evidence="14">The sequence shown here is derived from an EMBL/GenBank/DDBJ whole genome shotgun (WGS) entry which is preliminary data.</text>
</comment>